<accession>A0A0K9NLT5</accession>
<protein>
    <recommendedName>
        <fullName evidence="1">SnoaL-like domain-containing protein</fullName>
    </recommendedName>
</protein>
<dbReference type="EMBL" id="LFYR01002027">
    <property type="protein sequence ID" value="KMZ57706.1"/>
    <property type="molecule type" value="Genomic_DNA"/>
</dbReference>
<name>A0A0K9NLT5_ZOSMR</name>
<evidence type="ECO:0000313" key="2">
    <source>
        <dbReference type="EMBL" id="KMZ57706.1"/>
    </source>
</evidence>
<dbReference type="Pfam" id="PF12680">
    <property type="entry name" value="SnoaL_2"/>
    <property type="match status" value="1"/>
</dbReference>
<dbReference type="OrthoDB" id="1886670at2759"/>
<organism evidence="2 3">
    <name type="scientific">Zostera marina</name>
    <name type="common">Eelgrass</name>
    <dbReference type="NCBI Taxonomy" id="29655"/>
    <lineage>
        <taxon>Eukaryota</taxon>
        <taxon>Viridiplantae</taxon>
        <taxon>Streptophyta</taxon>
        <taxon>Embryophyta</taxon>
        <taxon>Tracheophyta</taxon>
        <taxon>Spermatophyta</taxon>
        <taxon>Magnoliopsida</taxon>
        <taxon>Liliopsida</taxon>
        <taxon>Zosteraceae</taxon>
        <taxon>Zostera</taxon>
    </lineage>
</organism>
<reference evidence="3" key="1">
    <citation type="journal article" date="2016" name="Nature">
        <title>The genome of the seagrass Zostera marina reveals angiosperm adaptation to the sea.</title>
        <authorList>
            <person name="Olsen J.L."/>
            <person name="Rouze P."/>
            <person name="Verhelst B."/>
            <person name="Lin Y.-C."/>
            <person name="Bayer T."/>
            <person name="Collen J."/>
            <person name="Dattolo E."/>
            <person name="De Paoli E."/>
            <person name="Dittami S."/>
            <person name="Maumus F."/>
            <person name="Michel G."/>
            <person name="Kersting A."/>
            <person name="Lauritano C."/>
            <person name="Lohaus R."/>
            <person name="Toepel M."/>
            <person name="Tonon T."/>
            <person name="Vanneste K."/>
            <person name="Amirebrahimi M."/>
            <person name="Brakel J."/>
            <person name="Bostroem C."/>
            <person name="Chovatia M."/>
            <person name="Grimwood J."/>
            <person name="Jenkins J.W."/>
            <person name="Jueterbock A."/>
            <person name="Mraz A."/>
            <person name="Stam W.T."/>
            <person name="Tice H."/>
            <person name="Bornberg-Bauer E."/>
            <person name="Green P.J."/>
            <person name="Pearson G.A."/>
            <person name="Procaccini G."/>
            <person name="Duarte C.M."/>
            <person name="Schmutz J."/>
            <person name="Reusch T.B.H."/>
            <person name="Van de Peer Y."/>
        </authorList>
    </citation>
    <scope>NUCLEOTIDE SEQUENCE [LARGE SCALE GENOMIC DNA]</scope>
    <source>
        <strain evidence="3">cv. Finnish</strain>
    </source>
</reference>
<evidence type="ECO:0000259" key="1">
    <source>
        <dbReference type="Pfam" id="PF12680"/>
    </source>
</evidence>
<dbReference type="CDD" id="cd00531">
    <property type="entry name" value="NTF2_like"/>
    <property type="match status" value="1"/>
</dbReference>
<dbReference type="PANTHER" id="PTHR33698:SF1">
    <property type="entry name" value="NUCLEAR TRANSPORT FACTOR 2 (NTF2) FAMILY PROTEIN"/>
    <property type="match status" value="1"/>
</dbReference>
<dbReference type="Gene3D" id="3.10.450.50">
    <property type="match status" value="1"/>
</dbReference>
<dbReference type="AlphaFoldDB" id="A0A0K9NLT5"/>
<dbReference type="SUPFAM" id="SSF54427">
    <property type="entry name" value="NTF2-like"/>
    <property type="match status" value="1"/>
</dbReference>
<comment type="caution">
    <text evidence="2">The sequence shown here is derived from an EMBL/GenBank/DDBJ whole genome shotgun (WGS) entry which is preliminary data.</text>
</comment>
<dbReference type="InterPro" id="IPR032710">
    <property type="entry name" value="NTF2-like_dom_sf"/>
</dbReference>
<dbReference type="Proteomes" id="UP000036987">
    <property type="component" value="Unassembled WGS sequence"/>
</dbReference>
<evidence type="ECO:0000313" key="3">
    <source>
        <dbReference type="Proteomes" id="UP000036987"/>
    </source>
</evidence>
<gene>
    <name evidence="2" type="ORF">ZOSMA_82G00180</name>
</gene>
<keyword evidence="3" id="KW-1185">Reference proteome</keyword>
<sequence>MASSCPSLSIFSSPLSFIKPLQASMLAFSPCRREVTLLPRLNHHHHQQYRQRYQKEKNHPTWIRRSSSAGNGGFFFSDNIETVRSPTDIAKHFYRSINGKDLYQLEGCFADDCVFEDLAFPFPFQGVQAIENFLKDLVTAMGDNVRFVLQNIEGDLTGNSSTAAVIWHMEWKGKMIPFTRGFSFFECQTNGEQLVIKKARIVVESPIKPGKFVLELLKIVTSIFDKFPDLTEKFLQKPYAVIQYMNKIYKATMEPFIVPILIYYSHIWELLMNSLKHFIALVVKIIMTITTKK</sequence>
<proteinExistence type="predicted"/>
<dbReference type="InterPro" id="IPR037401">
    <property type="entry name" value="SnoaL-like"/>
</dbReference>
<dbReference type="PANTHER" id="PTHR33698">
    <property type="entry name" value="NUCLEAR TRANSPORT FACTOR 2 (NTF2)-LIKE PROTEIN"/>
    <property type="match status" value="1"/>
</dbReference>
<dbReference type="OMA" id="MGKNTEY"/>
<feature type="domain" description="SnoaL-like" evidence="1">
    <location>
        <begin position="91"/>
        <end position="190"/>
    </location>
</feature>